<sequence length="285" mass="32091">MLEAIKQQLDTANVSQREFSELVIRLLDRGVIYRDDSNIERDLYDRYLRLHLLVEDYLEVLGVRLLHDSQFQYVLAFPPGSEVPGLADDTDRPLAGLKSRLNQAEVALVLVLRAEYDKSLREGQIDELGQVSVPIEAVSITMKNLLNRSLPENALERKKLFARLRSMRLIQLLDEGESSDSWVKIRPSIVSFVSEAVLESLADDLQQLAETEVVEMIEQDEAKAKAKQLVEPESEPPQGEVEVAQQQSGFEEFELHSSVFAAAPETEDVEGEEVLADDDQQEGDA</sequence>
<dbReference type="EMBL" id="RKHR01000004">
    <property type="protein sequence ID" value="ROS01012.1"/>
    <property type="molecule type" value="Genomic_DNA"/>
</dbReference>
<feature type="compositionally biased region" description="Acidic residues" evidence="1">
    <location>
        <begin position="265"/>
        <end position="285"/>
    </location>
</feature>
<comment type="caution">
    <text evidence="2">The sequence shown here is derived from an EMBL/GenBank/DDBJ whole genome shotgun (WGS) entry which is preliminary data.</text>
</comment>
<evidence type="ECO:0000313" key="3">
    <source>
        <dbReference type="Proteomes" id="UP000275394"/>
    </source>
</evidence>
<evidence type="ECO:0000313" key="2">
    <source>
        <dbReference type="EMBL" id="ROS01012.1"/>
    </source>
</evidence>
<dbReference type="Proteomes" id="UP000275394">
    <property type="component" value="Unassembled WGS sequence"/>
</dbReference>
<dbReference type="AlphaFoldDB" id="A0A3N2DMV9"/>
<keyword evidence="3" id="KW-1185">Reference proteome</keyword>
<dbReference type="Pfam" id="PF13835">
    <property type="entry name" value="DUF4194"/>
    <property type="match status" value="1"/>
</dbReference>
<dbReference type="OrthoDB" id="5800855at2"/>
<name>A0A3N2DMV9_9GAMM</name>
<reference evidence="2 3" key="1">
    <citation type="submission" date="2018-11" db="EMBL/GenBank/DDBJ databases">
        <title>Genomic Encyclopedia of Type Strains, Phase IV (KMG-IV): sequencing the most valuable type-strain genomes for metagenomic binning, comparative biology and taxonomic classification.</title>
        <authorList>
            <person name="Goeker M."/>
        </authorList>
    </citation>
    <scope>NUCLEOTIDE SEQUENCE [LARGE SCALE GENOMIC DNA]</scope>
    <source>
        <strain evidence="2 3">DSM 100316</strain>
    </source>
</reference>
<organism evidence="2 3">
    <name type="scientific">Sinobacterium caligoides</name>
    <dbReference type="NCBI Taxonomy" id="933926"/>
    <lineage>
        <taxon>Bacteria</taxon>
        <taxon>Pseudomonadati</taxon>
        <taxon>Pseudomonadota</taxon>
        <taxon>Gammaproteobacteria</taxon>
        <taxon>Cellvibrionales</taxon>
        <taxon>Spongiibacteraceae</taxon>
        <taxon>Sinobacterium</taxon>
    </lineage>
</organism>
<dbReference type="InterPro" id="IPR025449">
    <property type="entry name" value="JetB"/>
</dbReference>
<protein>
    <submittedName>
        <fullName evidence="2">Uncharacterized protein DUF4194</fullName>
    </submittedName>
</protein>
<accession>A0A3N2DMV9</accession>
<proteinExistence type="predicted"/>
<gene>
    <name evidence="2" type="ORF">EDC56_1435</name>
</gene>
<feature type="region of interest" description="Disordered" evidence="1">
    <location>
        <begin position="224"/>
        <end position="285"/>
    </location>
</feature>
<evidence type="ECO:0000256" key="1">
    <source>
        <dbReference type="SAM" id="MobiDB-lite"/>
    </source>
</evidence>
<dbReference type="RefSeq" id="WP_123711859.1">
    <property type="nucleotide sequence ID" value="NZ_RKHR01000004.1"/>
</dbReference>